<sequence>MKLVLAVVQRQDAGELLESLTAHGHRVTRISSEGGFLHEGNVTLLIAVQDHQLETLLQDVREHCYTRTRYVSPLPPVAESGEFYPPSPVEVQVGGATVFVLRASDVARL</sequence>
<protein>
    <recommendedName>
        <fullName evidence="3">Transcriptional regulator</fullName>
    </recommendedName>
</protein>
<dbReference type="Gene3D" id="3.30.70.120">
    <property type="match status" value="1"/>
</dbReference>
<name>A0A0P9H9B9_9CHLR</name>
<dbReference type="PANTHER" id="PTHR38456:SF1">
    <property type="entry name" value="CYCLIC DI-AMP RECEPTOR A"/>
    <property type="match status" value="1"/>
</dbReference>
<comment type="caution">
    <text evidence="1">The sequence shown here is derived from an EMBL/GenBank/DDBJ whole genome shotgun (WGS) entry which is preliminary data.</text>
</comment>
<dbReference type="AlphaFoldDB" id="A0A0P9H9B9"/>
<keyword evidence="2" id="KW-1185">Reference proteome</keyword>
<dbReference type="PANTHER" id="PTHR38456">
    <property type="entry name" value="CYCLIC DI-AMP RECEPTOR A"/>
    <property type="match status" value="1"/>
</dbReference>
<evidence type="ECO:0008006" key="3">
    <source>
        <dbReference type="Google" id="ProtNLM"/>
    </source>
</evidence>
<evidence type="ECO:0000313" key="1">
    <source>
        <dbReference type="EMBL" id="KPV50719.1"/>
    </source>
</evidence>
<organism evidence="1 2">
    <name type="scientific">Kouleothrix aurantiaca</name>
    <dbReference type="NCBI Taxonomy" id="186479"/>
    <lineage>
        <taxon>Bacteria</taxon>
        <taxon>Bacillati</taxon>
        <taxon>Chloroflexota</taxon>
        <taxon>Chloroflexia</taxon>
        <taxon>Chloroflexales</taxon>
        <taxon>Roseiflexineae</taxon>
        <taxon>Roseiflexaceae</taxon>
        <taxon>Kouleothrix</taxon>
    </lineage>
</organism>
<gene>
    <name evidence="1" type="ORF">SE17_25270</name>
</gene>
<dbReference type="InterPro" id="IPR011322">
    <property type="entry name" value="N-reg_PII-like_a/b"/>
</dbReference>
<dbReference type="InterPro" id="IPR010375">
    <property type="entry name" value="CdAMP_rec"/>
</dbReference>
<reference evidence="1 2" key="1">
    <citation type="submission" date="2015-09" db="EMBL/GenBank/DDBJ databases">
        <title>Draft genome sequence of Kouleothrix aurantiaca JCM 19913.</title>
        <authorList>
            <person name="Hemp J."/>
        </authorList>
    </citation>
    <scope>NUCLEOTIDE SEQUENCE [LARGE SCALE GENOMIC DNA]</scope>
    <source>
        <strain evidence="1 2">COM-B</strain>
    </source>
</reference>
<dbReference type="SUPFAM" id="SSF54913">
    <property type="entry name" value="GlnB-like"/>
    <property type="match status" value="1"/>
</dbReference>
<accession>A0A0P9H9B9</accession>
<proteinExistence type="predicted"/>
<dbReference type="EMBL" id="LJCR01001244">
    <property type="protein sequence ID" value="KPV50719.1"/>
    <property type="molecule type" value="Genomic_DNA"/>
</dbReference>
<dbReference type="Proteomes" id="UP000050509">
    <property type="component" value="Unassembled WGS sequence"/>
</dbReference>
<dbReference type="PATRIC" id="fig|186479.3.peg.1091"/>
<dbReference type="Pfam" id="PF06153">
    <property type="entry name" value="CdAMP_rec"/>
    <property type="match status" value="1"/>
</dbReference>
<evidence type="ECO:0000313" key="2">
    <source>
        <dbReference type="Proteomes" id="UP000050509"/>
    </source>
</evidence>
<dbReference type="InterPro" id="IPR015867">
    <property type="entry name" value="N-reg_PII/ATP_PRibTrfase_C"/>
</dbReference>